<comment type="caution">
    <text evidence="2">The sequence shown here is derived from an EMBL/GenBank/DDBJ whole genome shotgun (WGS) entry which is preliminary data.</text>
</comment>
<keyword evidence="3" id="KW-1185">Reference proteome</keyword>
<dbReference type="EMBL" id="AVFL01000004">
    <property type="protein sequence ID" value="EWY41454.1"/>
    <property type="molecule type" value="Genomic_DNA"/>
</dbReference>
<accession>W9H5W6</accession>
<protein>
    <recommendedName>
        <fullName evidence="4">DUF2065 domain-containing protein</fullName>
    </recommendedName>
</protein>
<dbReference type="InterPro" id="IPR019201">
    <property type="entry name" value="DUF2065"/>
</dbReference>
<feature type="transmembrane region" description="Helical" evidence="1">
    <location>
        <begin position="26"/>
        <end position="54"/>
    </location>
</feature>
<keyword evidence="1" id="KW-1133">Transmembrane helix</keyword>
<evidence type="ECO:0000313" key="2">
    <source>
        <dbReference type="EMBL" id="EWY41454.1"/>
    </source>
</evidence>
<proteinExistence type="predicted"/>
<dbReference type="AlphaFoldDB" id="W9H5W6"/>
<keyword evidence="1" id="KW-0472">Membrane</keyword>
<sequence length="57" mass="6028">MTALALVLVLEGVAYALFPDLMRRMLAVALMTPVGQLRIAGLIAATCGVGLVWLMRG</sequence>
<evidence type="ECO:0000313" key="3">
    <source>
        <dbReference type="Proteomes" id="UP000019486"/>
    </source>
</evidence>
<evidence type="ECO:0000256" key="1">
    <source>
        <dbReference type="SAM" id="Phobius"/>
    </source>
</evidence>
<reference evidence="2 3" key="1">
    <citation type="submission" date="2013-08" db="EMBL/GenBank/DDBJ databases">
        <title>The genome sequence of Skermanella stibiiresistens.</title>
        <authorList>
            <person name="Zhu W."/>
            <person name="Wang G."/>
        </authorList>
    </citation>
    <scope>NUCLEOTIDE SEQUENCE [LARGE SCALE GENOMIC DNA]</scope>
    <source>
        <strain evidence="2 3">SB22</strain>
    </source>
</reference>
<gene>
    <name evidence="2" type="ORF">N825_28540</name>
</gene>
<dbReference type="STRING" id="1385369.N825_28540"/>
<evidence type="ECO:0008006" key="4">
    <source>
        <dbReference type="Google" id="ProtNLM"/>
    </source>
</evidence>
<name>W9H5W6_9PROT</name>
<dbReference type="Pfam" id="PF09838">
    <property type="entry name" value="DUF2065"/>
    <property type="match status" value="1"/>
</dbReference>
<organism evidence="2 3">
    <name type="scientific">Skermanella stibiiresistens SB22</name>
    <dbReference type="NCBI Taxonomy" id="1385369"/>
    <lineage>
        <taxon>Bacteria</taxon>
        <taxon>Pseudomonadati</taxon>
        <taxon>Pseudomonadota</taxon>
        <taxon>Alphaproteobacteria</taxon>
        <taxon>Rhodospirillales</taxon>
        <taxon>Azospirillaceae</taxon>
        <taxon>Skermanella</taxon>
    </lineage>
</organism>
<dbReference type="Proteomes" id="UP000019486">
    <property type="component" value="Unassembled WGS sequence"/>
</dbReference>
<keyword evidence="1" id="KW-0812">Transmembrane</keyword>